<name>A0A517DV35_9FIRM</name>
<dbReference type="OrthoDB" id="1687650at2"/>
<evidence type="ECO:0000313" key="1">
    <source>
        <dbReference type="EMBL" id="QDR81168.1"/>
    </source>
</evidence>
<accession>A0A517DV35</accession>
<dbReference type="RefSeq" id="WP_144350697.1">
    <property type="nucleotide sequence ID" value="NZ_CP036259.1"/>
</dbReference>
<sequence length="67" mass="7484">MKQEQIKQLTQKLLACGYHSSQIRHIISEAVESGTADTGSSQEQLIIEALESYVEFGSKCKRTGNRK</sequence>
<dbReference type="Proteomes" id="UP000320776">
    <property type="component" value="Chromosome"/>
</dbReference>
<proteinExistence type="predicted"/>
<organism evidence="1 2">
    <name type="scientific">Sporomusa termitida</name>
    <dbReference type="NCBI Taxonomy" id="2377"/>
    <lineage>
        <taxon>Bacteria</taxon>
        <taxon>Bacillati</taxon>
        <taxon>Bacillota</taxon>
        <taxon>Negativicutes</taxon>
        <taxon>Selenomonadales</taxon>
        <taxon>Sporomusaceae</taxon>
        <taxon>Sporomusa</taxon>
    </lineage>
</organism>
<keyword evidence="2" id="KW-1185">Reference proteome</keyword>
<evidence type="ECO:0000313" key="2">
    <source>
        <dbReference type="Proteomes" id="UP000320776"/>
    </source>
</evidence>
<dbReference type="KEGG" id="sted:SPTER_25410"/>
<dbReference type="AlphaFoldDB" id="A0A517DV35"/>
<protein>
    <submittedName>
        <fullName evidence="1">Uncharacterized protein</fullName>
    </submittedName>
</protein>
<gene>
    <name evidence="1" type="ORF">SPTER_25410</name>
</gene>
<dbReference type="EMBL" id="CP036259">
    <property type="protein sequence ID" value="QDR81168.1"/>
    <property type="molecule type" value="Genomic_DNA"/>
</dbReference>
<reference evidence="1 2" key="1">
    <citation type="submission" date="2019-02" db="EMBL/GenBank/DDBJ databases">
        <title>Closed genome of Sporomusa termitida DSM 4440.</title>
        <authorList>
            <person name="Poehlein A."/>
            <person name="Daniel R."/>
        </authorList>
    </citation>
    <scope>NUCLEOTIDE SEQUENCE [LARGE SCALE GENOMIC DNA]</scope>
    <source>
        <strain evidence="1 2">DSM 4440</strain>
    </source>
</reference>